<feature type="non-terminal residue" evidence="1">
    <location>
        <position position="1"/>
    </location>
</feature>
<evidence type="ECO:0000313" key="2">
    <source>
        <dbReference type="Proteomes" id="UP000789396"/>
    </source>
</evidence>
<evidence type="ECO:0000313" key="1">
    <source>
        <dbReference type="EMBL" id="CAG8790506.1"/>
    </source>
</evidence>
<gene>
    <name evidence="1" type="ORF">RFULGI_LOCUS16699</name>
</gene>
<sequence length="71" mass="7882">SPVRAEQVTKNRRITIEDQSRQVKFGITNKDTTGEIPVAMILPSEIKTVAGEIMVVKYLGIVTPNKDLNKT</sequence>
<protein>
    <submittedName>
        <fullName evidence="1">18865_t:CDS:1</fullName>
    </submittedName>
</protein>
<dbReference type="EMBL" id="CAJVPZ010060760">
    <property type="protein sequence ID" value="CAG8790506.1"/>
    <property type="molecule type" value="Genomic_DNA"/>
</dbReference>
<reference evidence="1" key="1">
    <citation type="submission" date="2021-06" db="EMBL/GenBank/DDBJ databases">
        <authorList>
            <person name="Kallberg Y."/>
            <person name="Tangrot J."/>
            <person name="Rosling A."/>
        </authorList>
    </citation>
    <scope>NUCLEOTIDE SEQUENCE</scope>
    <source>
        <strain evidence="1">IN212</strain>
    </source>
</reference>
<dbReference type="Proteomes" id="UP000789396">
    <property type="component" value="Unassembled WGS sequence"/>
</dbReference>
<proteinExistence type="predicted"/>
<comment type="caution">
    <text evidence="1">The sequence shown here is derived from an EMBL/GenBank/DDBJ whole genome shotgun (WGS) entry which is preliminary data.</text>
</comment>
<keyword evidence="2" id="KW-1185">Reference proteome</keyword>
<dbReference type="AlphaFoldDB" id="A0A9N9JR64"/>
<accession>A0A9N9JR64</accession>
<name>A0A9N9JR64_9GLOM</name>
<organism evidence="1 2">
    <name type="scientific">Racocetra fulgida</name>
    <dbReference type="NCBI Taxonomy" id="60492"/>
    <lineage>
        <taxon>Eukaryota</taxon>
        <taxon>Fungi</taxon>
        <taxon>Fungi incertae sedis</taxon>
        <taxon>Mucoromycota</taxon>
        <taxon>Glomeromycotina</taxon>
        <taxon>Glomeromycetes</taxon>
        <taxon>Diversisporales</taxon>
        <taxon>Gigasporaceae</taxon>
        <taxon>Racocetra</taxon>
    </lineage>
</organism>
<feature type="non-terminal residue" evidence="1">
    <location>
        <position position="71"/>
    </location>
</feature>